<gene>
    <name evidence="2" type="ORF">XELAEV_180138589mg</name>
</gene>
<dbReference type="AlphaFoldDB" id="A0A974HZF0"/>
<feature type="non-terminal residue" evidence="2">
    <location>
        <position position="29"/>
    </location>
</feature>
<sequence length="29" mass="3323">RLETANRQLASREYNGPEEALEEGNYALK</sequence>
<feature type="region of interest" description="Disordered" evidence="1">
    <location>
        <begin position="1"/>
        <end position="29"/>
    </location>
</feature>
<reference evidence="3" key="1">
    <citation type="journal article" date="2016" name="Nature">
        <title>Genome evolution in the allotetraploid frog Xenopus laevis.</title>
        <authorList>
            <person name="Session A.M."/>
            <person name="Uno Y."/>
            <person name="Kwon T."/>
            <person name="Chapman J.A."/>
            <person name="Toyoda A."/>
            <person name="Takahashi S."/>
            <person name="Fukui A."/>
            <person name="Hikosaka A."/>
            <person name="Suzuki A."/>
            <person name="Kondo M."/>
            <person name="van Heeringen S.J."/>
            <person name="Quigley I."/>
            <person name="Heinz S."/>
            <person name="Ogino H."/>
            <person name="Ochi H."/>
            <person name="Hellsten U."/>
            <person name="Lyons J.B."/>
            <person name="Simakov O."/>
            <person name="Putnam N."/>
            <person name="Stites J."/>
            <person name="Kuroki Y."/>
            <person name="Tanaka T."/>
            <person name="Michiue T."/>
            <person name="Watanabe M."/>
            <person name="Bogdanovic O."/>
            <person name="Lister R."/>
            <person name="Georgiou G."/>
            <person name="Paranjpe S.S."/>
            <person name="van Kruijsbergen I."/>
            <person name="Shu S."/>
            <person name="Carlson J."/>
            <person name="Kinoshita T."/>
            <person name="Ohta Y."/>
            <person name="Mawaribuchi S."/>
            <person name="Jenkins J."/>
            <person name="Grimwood J."/>
            <person name="Schmutz J."/>
            <person name="Mitros T."/>
            <person name="Mozaffari S.V."/>
            <person name="Suzuki Y."/>
            <person name="Haramoto Y."/>
            <person name="Yamamoto T.S."/>
            <person name="Takagi C."/>
            <person name="Heald R."/>
            <person name="Miller K."/>
            <person name="Haudenschild C."/>
            <person name="Kitzman J."/>
            <person name="Nakayama T."/>
            <person name="Izutsu Y."/>
            <person name="Robert J."/>
            <person name="Fortriede J."/>
            <person name="Burns K."/>
            <person name="Lotay V."/>
            <person name="Karimi K."/>
            <person name="Yasuoka Y."/>
            <person name="Dichmann D.S."/>
            <person name="Flajnik M.F."/>
            <person name="Houston D.W."/>
            <person name="Shendure J."/>
            <person name="DuPasquier L."/>
            <person name="Vize P.D."/>
            <person name="Zorn A.M."/>
            <person name="Ito M."/>
            <person name="Marcotte E.M."/>
            <person name="Wallingford J.B."/>
            <person name="Ito Y."/>
            <person name="Asashima M."/>
            <person name="Ueno N."/>
            <person name="Matsuda Y."/>
            <person name="Veenstra G.J."/>
            <person name="Fujiyama A."/>
            <person name="Harland R.M."/>
            <person name="Taira M."/>
            <person name="Rokhsar D.S."/>
        </authorList>
    </citation>
    <scope>NUCLEOTIDE SEQUENCE [LARGE SCALE GENOMIC DNA]</scope>
    <source>
        <strain evidence="3">J</strain>
    </source>
</reference>
<dbReference type="EMBL" id="CM004468">
    <property type="protein sequence ID" value="OCT96182.1"/>
    <property type="molecule type" value="Genomic_DNA"/>
</dbReference>
<evidence type="ECO:0000313" key="2">
    <source>
        <dbReference type="EMBL" id="OCT96182.1"/>
    </source>
</evidence>
<dbReference type="Proteomes" id="UP000694892">
    <property type="component" value="Chromosome 2L"/>
</dbReference>
<feature type="non-terminal residue" evidence="2">
    <location>
        <position position="1"/>
    </location>
</feature>
<accession>A0A974HZF0</accession>
<evidence type="ECO:0000313" key="3">
    <source>
        <dbReference type="Proteomes" id="UP000694892"/>
    </source>
</evidence>
<proteinExistence type="predicted"/>
<evidence type="ECO:0000256" key="1">
    <source>
        <dbReference type="SAM" id="MobiDB-lite"/>
    </source>
</evidence>
<organism evidence="2 3">
    <name type="scientific">Xenopus laevis</name>
    <name type="common">African clawed frog</name>
    <dbReference type="NCBI Taxonomy" id="8355"/>
    <lineage>
        <taxon>Eukaryota</taxon>
        <taxon>Metazoa</taxon>
        <taxon>Chordata</taxon>
        <taxon>Craniata</taxon>
        <taxon>Vertebrata</taxon>
        <taxon>Euteleostomi</taxon>
        <taxon>Amphibia</taxon>
        <taxon>Batrachia</taxon>
        <taxon>Anura</taxon>
        <taxon>Pipoidea</taxon>
        <taxon>Pipidae</taxon>
        <taxon>Xenopodinae</taxon>
        <taxon>Xenopus</taxon>
        <taxon>Xenopus</taxon>
    </lineage>
</organism>
<protein>
    <submittedName>
        <fullName evidence="2">Uncharacterized protein</fullName>
    </submittedName>
</protein>
<dbReference type="OMA" id="GMPEYNA"/>
<name>A0A974HZF0_XENLA</name>